<dbReference type="EMBL" id="JARKIF010000065">
    <property type="protein sequence ID" value="KAJ7606035.1"/>
    <property type="molecule type" value="Genomic_DNA"/>
</dbReference>
<dbReference type="Proteomes" id="UP001221142">
    <property type="component" value="Unassembled WGS sequence"/>
</dbReference>
<comment type="caution">
    <text evidence="1">The sequence shown here is derived from an EMBL/GenBank/DDBJ whole genome shotgun (WGS) entry which is preliminary data.</text>
</comment>
<dbReference type="Gene3D" id="3.80.10.10">
    <property type="entry name" value="Ribonuclease Inhibitor"/>
    <property type="match status" value="1"/>
</dbReference>
<dbReference type="AlphaFoldDB" id="A0AAD7B045"/>
<dbReference type="SUPFAM" id="SSF52047">
    <property type="entry name" value="RNI-like"/>
    <property type="match status" value="1"/>
</dbReference>
<proteinExistence type="predicted"/>
<keyword evidence="2" id="KW-1185">Reference proteome</keyword>
<evidence type="ECO:0008006" key="3">
    <source>
        <dbReference type="Google" id="ProtNLM"/>
    </source>
</evidence>
<evidence type="ECO:0000313" key="1">
    <source>
        <dbReference type="EMBL" id="KAJ7606035.1"/>
    </source>
</evidence>
<organism evidence="1 2">
    <name type="scientific">Roridomyces roridus</name>
    <dbReference type="NCBI Taxonomy" id="1738132"/>
    <lineage>
        <taxon>Eukaryota</taxon>
        <taxon>Fungi</taxon>
        <taxon>Dikarya</taxon>
        <taxon>Basidiomycota</taxon>
        <taxon>Agaricomycotina</taxon>
        <taxon>Agaricomycetes</taxon>
        <taxon>Agaricomycetidae</taxon>
        <taxon>Agaricales</taxon>
        <taxon>Marasmiineae</taxon>
        <taxon>Mycenaceae</taxon>
        <taxon>Roridomyces</taxon>
    </lineage>
</organism>
<gene>
    <name evidence="1" type="ORF">FB45DRAFT_951681</name>
</gene>
<reference evidence="1" key="1">
    <citation type="submission" date="2023-03" db="EMBL/GenBank/DDBJ databases">
        <title>Massive genome expansion in bonnet fungi (Mycena s.s.) driven by repeated elements and novel gene families across ecological guilds.</title>
        <authorList>
            <consortium name="Lawrence Berkeley National Laboratory"/>
            <person name="Harder C.B."/>
            <person name="Miyauchi S."/>
            <person name="Viragh M."/>
            <person name="Kuo A."/>
            <person name="Thoen E."/>
            <person name="Andreopoulos B."/>
            <person name="Lu D."/>
            <person name="Skrede I."/>
            <person name="Drula E."/>
            <person name="Henrissat B."/>
            <person name="Morin E."/>
            <person name="Kohler A."/>
            <person name="Barry K."/>
            <person name="LaButti K."/>
            <person name="Morin E."/>
            <person name="Salamov A."/>
            <person name="Lipzen A."/>
            <person name="Mereny Z."/>
            <person name="Hegedus B."/>
            <person name="Baldrian P."/>
            <person name="Stursova M."/>
            <person name="Weitz H."/>
            <person name="Taylor A."/>
            <person name="Grigoriev I.V."/>
            <person name="Nagy L.G."/>
            <person name="Martin F."/>
            <person name="Kauserud H."/>
        </authorList>
    </citation>
    <scope>NUCLEOTIDE SEQUENCE</scope>
    <source>
        <strain evidence="1">9284</strain>
    </source>
</reference>
<dbReference type="InterPro" id="IPR032675">
    <property type="entry name" value="LRR_dom_sf"/>
</dbReference>
<name>A0AAD7B045_9AGAR</name>
<protein>
    <recommendedName>
        <fullName evidence="3">F-box domain-containing protein</fullName>
    </recommendedName>
</protein>
<sequence length="393" mass="44238">MTQVPSELVDKIIDNLEGDAPSLLSCCRAARTFVQPSQMRLFKKVTILATSDGDPCYKFYNSITNSPHLASFVQELSVDMLQPGARAVHMGGRSYCSSWIMEHDTKLSKILPRLRLKHISLYDNTPAYQQTFPMDWTRLGPALLYALTAVFSSPTLESVHLKGWQLSSPQQLLSLFAKSKALKSLSISRLSFDRSGQWSTSAPWLPKLASLSILELEGKQTSSSFLHPQIDLSGITTLVVASGSQRRIMEPDVVKGLEHLSVYLGGSLDPKSFLTPNLRSIHLYAHNLDTVMLALFQSIPENSRLERITLDVYASHAAVDVKSRVFDNTMESRISSHLHSLRIVEIRCVLMHGEERGFFAWTERVRMAFQCLQSRGLLGFKRLSDSEYLEMWK</sequence>
<evidence type="ECO:0000313" key="2">
    <source>
        <dbReference type="Proteomes" id="UP001221142"/>
    </source>
</evidence>
<accession>A0AAD7B045</accession>